<organism evidence="5 6">
    <name type="scientific">Flavobacterium fluviale</name>
    <dbReference type="NCBI Taxonomy" id="2249356"/>
    <lineage>
        <taxon>Bacteria</taxon>
        <taxon>Pseudomonadati</taxon>
        <taxon>Bacteroidota</taxon>
        <taxon>Flavobacteriia</taxon>
        <taxon>Flavobacteriales</taxon>
        <taxon>Flavobacteriaceae</taxon>
        <taxon>Flavobacterium</taxon>
    </lineage>
</organism>
<dbReference type="Gene3D" id="2.40.170.20">
    <property type="entry name" value="TonB-dependent receptor, beta-barrel domain"/>
    <property type="match status" value="1"/>
</dbReference>
<keyword evidence="4" id="KW-0732">Signal</keyword>
<feature type="chain" id="PRO_5016806871" evidence="4">
    <location>
        <begin position="20"/>
        <end position="939"/>
    </location>
</feature>
<dbReference type="EMBL" id="CP030261">
    <property type="protein sequence ID" value="AXB56057.1"/>
    <property type="molecule type" value="Genomic_DNA"/>
</dbReference>
<keyword evidence="5" id="KW-0675">Receptor</keyword>
<sequence length="939" mass="105989">MVKKYLAALILMAFTFASAQQQEITVTGIVIDARTQNPLENVIVTIQNTAVMQLTSKEGKFELHIFPQKEQLLLLRSQGYKDYLLKIQSSKQNINLGILQLEDTYSDEVPAALITLSDNDFSEDNSSSEMTSGLLQSSKDAFMQASAFNWGQARFRVRGLDSENGTMMLNGMTMNKIYDGRPQWNNWGGLNNILRNQEFSVGTAASNYTFGGILGTQQITTRASLYRKGTSLTFSGSNTTYTWRAIGTYASGMNSSGWAYAVAAGKRWADEGYFQGTNFNADSFFISVEKKLNNRNSLNITGFYTPNSRGKNSANTSEVTSLMGEKYNSYWGFQNGEKRNARIKNVEEPLVMLNHYFKIDAKTNLNSSVMYQFGKVGNSSIDYQNADSPDPVNYKKMPSYFSSLYAKDQGQFSGEFTPDYENAAKNAISLLENSQIDWATMYLANQKPTQNGYEPAKSKYVLYEDRTDDKTFAVNSNLNMQITPNISFDGGFTFRKLKSHNFQYLLDLLGGEYFEDIDPFYKGNLSQSDLQHPDRKVRKGDIYGYNYNLFANTLDLFTQFKFVYNKTEFYLAQSYAMTNYQREGLYQNGLYPTYSLGKSDKVNFENFGFKGGFTYKISGKQLLFFNAAHLTRAPSLRNTFSNSRLNNSIVNGIESENISSAEANYVYRSPKFKMRFTAYYSLIKNTSKISFFYAEGIFDNGAGYDATDAFVSQTLTHLDKKNTGAELSLEYQFSSTLKATLCAAYGNYVYSSNPNVSITNDANAAKDGAQTTFDFGQAYLKNYKQPGTPQQAYSFGMEYRDPKFWWLAANINYLAESYIDVSPISRTAQFYINPANNFPFPEATSERGNQLLKQEKFDPVSLLNISGGKSWRIRKKYIGVFASVNNVFNSIYKTGGFEQARNANFRALNQDVSSGTPSFGPKYYYGYGRTYFLNLTIGL</sequence>
<keyword evidence="2" id="KW-0472">Membrane</keyword>
<evidence type="ECO:0000256" key="1">
    <source>
        <dbReference type="ARBA" id="ARBA00004442"/>
    </source>
</evidence>
<dbReference type="InterPro" id="IPR036942">
    <property type="entry name" value="Beta-barrel_TonB_sf"/>
</dbReference>
<evidence type="ECO:0000313" key="5">
    <source>
        <dbReference type="EMBL" id="AXB56057.1"/>
    </source>
</evidence>
<evidence type="ECO:0000256" key="2">
    <source>
        <dbReference type="ARBA" id="ARBA00023136"/>
    </source>
</evidence>
<dbReference type="AlphaFoldDB" id="A0A344LQ65"/>
<proteinExistence type="predicted"/>
<keyword evidence="3" id="KW-0998">Cell outer membrane</keyword>
<evidence type="ECO:0000256" key="4">
    <source>
        <dbReference type="SAM" id="SignalP"/>
    </source>
</evidence>
<gene>
    <name evidence="5" type="ORF">HYN86_05360</name>
</gene>
<keyword evidence="6" id="KW-1185">Reference proteome</keyword>
<accession>A0A344LQ65</accession>
<dbReference type="Pfam" id="PF13715">
    <property type="entry name" value="CarbopepD_reg_2"/>
    <property type="match status" value="1"/>
</dbReference>
<dbReference type="RefSeq" id="WP_113677109.1">
    <property type="nucleotide sequence ID" value="NZ_CP030261.1"/>
</dbReference>
<dbReference type="OrthoDB" id="1453181at2"/>
<dbReference type="SUPFAM" id="SSF49464">
    <property type="entry name" value="Carboxypeptidase regulatory domain-like"/>
    <property type="match status" value="1"/>
</dbReference>
<dbReference type="Gene3D" id="2.60.40.1120">
    <property type="entry name" value="Carboxypeptidase-like, regulatory domain"/>
    <property type="match status" value="1"/>
</dbReference>
<comment type="subcellular location">
    <subcellularLocation>
        <location evidence="1">Cell outer membrane</location>
    </subcellularLocation>
</comment>
<dbReference type="KEGG" id="ffl:HYN86_05360"/>
<dbReference type="SUPFAM" id="SSF56935">
    <property type="entry name" value="Porins"/>
    <property type="match status" value="1"/>
</dbReference>
<protein>
    <submittedName>
        <fullName evidence="5">TonB-dependent receptor</fullName>
    </submittedName>
</protein>
<feature type="signal peptide" evidence="4">
    <location>
        <begin position="1"/>
        <end position="19"/>
    </location>
</feature>
<dbReference type="InterPro" id="IPR008969">
    <property type="entry name" value="CarboxyPept-like_regulatory"/>
</dbReference>
<evidence type="ECO:0000313" key="6">
    <source>
        <dbReference type="Proteomes" id="UP000251561"/>
    </source>
</evidence>
<name>A0A344LQ65_9FLAO</name>
<dbReference type="GO" id="GO:0009279">
    <property type="term" value="C:cell outer membrane"/>
    <property type="evidence" value="ECO:0007669"/>
    <property type="project" value="UniProtKB-SubCell"/>
</dbReference>
<reference evidence="5 6" key="1">
    <citation type="submission" date="2018-06" db="EMBL/GenBank/DDBJ databases">
        <title>Genome sequencing of Flavobacterium.</title>
        <authorList>
            <person name="Baek M.-G."/>
            <person name="Yi H."/>
        </authorList>
    </citation>
    <scope>NUCLEOTIDE SEQUENCE [LARGE SCALE GENOMIC DNA]</scope>
    <source>
        <strain evidence="5 6">HYN0086</strain>
    </source>
</reference>
<evidence type="ECO:0000256" key="3">
    <source>
        <dbReference type="ARBA" id="ARBA00023237"/>
    </source>
</evidence>
<dbReference type="Proteomes" id="UP000251561">
    <property type="component" value="Chromosome"/>
</dbReference>